<dbReference type="KEGG" id="cre:CHLRE_03g192050v5"/>
<keyword evidence="5 8" id="KW-0472">Membrane</keyword>
<feature type="coiled-coil region" evidence="6">
    <location>
        <begin position="462"/>
        <end position="489"/>
    </location>
</feature>
<organism evidence="9">
    <name type="scientific">Chlamydomonas reinhardtii</name>
    <name type="common">Chlamydomonas smithii</name>
    <dbReference type="NCBI Taxonomy" id="3055"/>
    <lineage>
        <taxon>Eukaryota</taxon>
        <taxon>Viridiplantae</taxon>
        <taxon>Chlorophyta</taxon>
        <taxon>core chlorophytes</taxon>
        <taxon>Chlorophyceae</taxon>
        <taxon>CS clade</taxon>
        <taxon>Chlamydomonadales</taxon>
        <taxon>Chlamydomonadaceae</taxon>
        <taxon>Chlamydomonas</taxon>
    </lineage>
</organism>
<protein>
    <submittedName>
        <fullName evidence="9">Iron transporter Ftr1</fullName>
    </submittedName>
</protein>
<evidence type="ECO:0000256" key="1">
    <source>
        <dbReference type="ARBA" id="ARBA00004141"/>
    </source>
</evidence>
<dbReference type="PANTHER" id="PTHR31632">
    <property type="entry name" value="IRON TRANSPORTER FTH1"/>
    <property type="match status" value="1"/>
</dbReference>
<feature type="transmembrane region" description="Helical" evidence="8">
    <location>
        <begin position="308"/>
        <end position="327"/>
    </location>
</feature>
<dbReference type="GO" id="GO:0034755">
    <property type="term" value="P:iron ion transmembrane transport"/>
    <property type="evidence" value="ECO:0000318"/>
    <property type="project" value="GO_Central"/>
</dbReference>
<feature type="region of interest" description="Disordered" evidence="7">
    <location>
        <begin position="167"/>
        <end position="191"/>
    </location>
</feature>
<dbReference type="HOGENOM" id="CLU_503789_0_0_1"/>
<dbReference type="InterPro" id="IPR004923">
    <property type="entry name" value="FTR1/Fip1/EfeU"/>
</dbReference>
<dbReference type="GO" id="GO:0005886">
    <property type="term" value="C:plasma membrane"/>
    <property type="evidence" value="ECO:0000318"/>
    <property type="project" value="GO_Central"/>
</dbReference>
<dbReference type="STRING" id="3055.Q8LL16"/>
<evidence type="ECO:0000256" key="8">
    <source>
        <dbReference type="SAM" id="Phobius"/>
    </source>
</evidence>
<reference evidence="9" key="1">
    <citation type="journal article" date="2002" name="Eukaryot. Cell">
        <title>Copper-dependent iron assimilation pathway in the model photosynthetic eukaryote Chlamydomonas reinhardtii.</title>
        <authorList>
            <person name="La Fontaine S."/>
            <person name="Quinn J.M."/>
            <person name="Nakamoto S.S."/>
            <person name="Page M.D."/>
            <person name="Gohre V."/>
            <person name="Moseley J.L."/>
            <person name="Kropat J."/>
            <person name="Merchant S."/>
        </authorList>
    </citation>
    <scope>NUCLEOTIDE SEQUENCE</scope>
</reference>
<proteinExistence type="evidence at transcript level"/>
<keyword evidence="6" id="KW-0175">Coiled coil</keyword>
<gene>
    <name evidence="9" type="primary">FTR1</name>
    <name evidence="10" type="ORF">CHLRE_03g192050v5</name>
</gene>
<comment type="subcellular location">
    <subcellularLocation>
        <location evidence="1">Membrane</location>
        <topology evidence="1">Multi-pass membrane protein</topology>
    </subcellularLocation>
</comment>
<feature type="transmembrane region" description="Helical" evidence="8">
    <location>
        <begin position="6"/>
        <end position="33"/>
    </location>
</feature>
<feature type="transmembrane region" description="Helical" evidence="8">
    <location>
        <begin position="45"/>
        <end position="70"/>
    </location>
</feature>
<dbReference type="EMBL" id="AF478411">
    <property type="protein sequence ID" value="AAM45938.1"/>
    <property type="molecule type" value="mRNA"/>
</dbReference>
<evidence type="ECO:0000313" key="11">
    <source>
        <dbReference type="Proteomes" id="UP000006906"/>
    </source>
</evidence>
<dbReference type="OMA" id="VWFFELE"/>
<dbReference type="Proteomes" id="UP000006906">
    <property type="component" value="Chromosome 3"/>
</dbReference>
<evidence type="ECO:0000256" key="6">
    <source>
        <dbReference type="SAM" id="Coils"/>
    </source>
</evidence>
<evidence type="ECO:0000256" key="7">
    <source>
        <dbReference type="SAM" id="MobiDB-lite"/>
    </source>
</evidence>
<evidence type="ECO:0000256" key="3">
    <source>
        <dbReference type="ARBA" id="ARBA00022692"/>
    </source>
</evidence>
<reference evidence="10" key="3">
    <citation type="submission" date="2017-07" db="EMBL/GenBank/DDBJ databases">
        <title>WGS assembly of Chlamydomonas reinhardtii.</title>
        <authorList>
            <consortium name="Chlamydomonas Annotation Team"/>
            <consortium name="JGI Annotation Team"/>
            <person name="Merchant S.S."/>
            <person name="Prochnik S.E."/>
            <person name="Vallon O."/>
            <person name="Harris E.H."/>
            <person name="Karpowicz S.J."/>
            <person name="Witman G.B."/>
            <person name="Terry A."/>
            <person name="Salamov A."/>
            <person name="Fritz-Laylin L.K."/>
            <person name="Marechal-Drouard L."/>
            <person name="Marshall W.F."/>
            <person name="Qu L.H."/>
            <person name="Nelson D.R."/>
            <person name="Sanderfoot A.A."/>
            <person name="Spalding M.H."/>
            <person name="Kapitonov V.V."/>
            <person name="Ren Q."/>
            <person name="Ferris P."/>
            <person name="Lindquist E."/>
            <person name="Shapiro H."/>
            <person name="Lucas S.M."/>
            <person name="Grimwood J."/>
            <person name="Schmutz J."/>
            <person name="Grigoriev I.V."/>
            <person name="Rokhsar D.S."/>
        </authorList>
    </citation>
    <scope>NUCLEOTIDE SEQUENCE</scope>
    <source>
        <strain evidence="10">CC-503 cw92 mt+</strain>
    </source>
</reference>
<keyword evidence="11" id="KW-1185">Reference proteome</keyword>
<sequence length="541" mass="57209">MANVDNYFSVLALFILFRETIEASIICGVLLQFLNRAKPALKKSVWWGVAGGVGVSIIFGIIFIAVYYTAQSNLFKGTNRDWFKGIISWIAAALITYLGFAMLRFVGWEEKWKRRLEAAVQQKIPIAKVEGEEAVGGAANDPAAVEGAAPASKDGANGSAAAAAGKSAALTSSPTLQTTSSSSGSRTRTSDEAILAKPAAAISPAAVASGSGPSIGSGPAPDVLLAARATTDLELGAGTDEKTGAALVVAADGEVEPANMITEDGRDMSPPTRKEHWNIFMLVFTTVVREGIESVVFLGGLGNVKLQAIPLAALVGITAGVLVGMFLYYSGRTVKHIKWLVIGMAVIIFFIAAGQVNIGTDSLMRAGMFGYCSPWLDERPWYMIPLYDWSACCADTDPTGTEPTDVQNRKRFFALARAIFGYQDKATPLEVIIYCGFWSVIFAVMAIKAWRAELFDADYKHNRELRRLRKEARRQAEAEAAEAAAAADKVAALEAGEASGALPTDADIMPDLGASNVKLCVQPEGAAPAAEHKAAAAGGSA</sequence>
<evidence type="ECO:0000313" key="9">
    <source>
        <dbReference type="EMBL" id="AAM45938.1"/>
    </source>
</evidence>
<feature type="transmembrane region" description="Helical" evidence="8">
    <location>
        <begin position="82"/>
        <end position="106"/>
    </location>
</feature>
<dbReference type="PANTHER" id="PTHR31632:SF2">
    <property type="entry name" value="PLASMA MEMBRANE IRON PERMEASE"/>
    <property type="match status" value="1"/>
</dbReference>
<comment type="similarity">
    <text evidence="2">Belongs to the oxidase-dependent Fe transporter (OFeT) (TC 9.A.10.1) family.</text>
</comment>
<name>Q8LL16_CHLRE</name>
<dbReference type="eggNOG" id="ENOG502QQWE">
    <property type="taxonomic scope" value="Eukaryota"/>
</dbReference>
<dbReference type="GO" id="GO:0033573">
    <property type="term" value="C:high-affinity iron permease complex"/>
    <property type="evidence" value="ECO:0000318"/>
    <property type="project" value="GO_Central"/>
</dbReference>
<dbReference type="GO" id="GO:0015093">
    <property type="term" value="F:ferrous iron transmembrane transporter activity"/>
    <property type="evidence" value="ECO:0000318"/>
    <property type="project" value="GO_Central"/>
</dbReference>
<keyword evidence="4 8" id="KW-1133">Transmembrane helix</keyword>
<feature type="transmembrane region" description="Helical" evidence="8">
    <location>
        <begin position="279"/>
        <end position="302"/>
    </location>
</feature>
<evidence type="ECO:0000256" key="4">
    <source>
        <dbReference type="ARBA" id="ARBA00022989"/>
    </source>
</evidence>
<dbReference type="AlphaFoldDB" id="Q8LL16"/>
<dbReference type="TCDB" id="2.A.108.1.6">
    <property type="family name" value="the iron/lead transporter (ilt) family"/>
</dbReference>
<accession>Q8LL16</accession>
<reference evidence="10 11" key="2">
    <citation type="journal article" date="2007" name="Science">
        <title>The Chlamydomonas genome reveals the evolution of key animal and plant functions.</title>
        <authorList>
            <person name="Merchant S.S."/>
            <person name="Prochnik S.E."/>
            <person name="Vallon O."/>
            <person name="Harris E.H."/>
            <person name="Karpowicz S.J."/>
            <person name="Witman G.B."/>
            <person name="Terry A."/>
            <person name="Salamov A."/>
            <person name="Fritz-Laylin L.K."/>
            <person name="Marechal-Drouard L."/>
            <person name="Marshall W.F."/>
            <person name="Qu L.H."/>
            <person name="Nelson D.R."/>
            <person name="Sanderfoot A.A."/>
            <person name="Spalding M.H."/>
            <person name="Kapitonov V.V."/>
            <person name="Ren Q."/>
            <person name="Ferris P."/>
            <person name="Lindquist E."/>
            <person name="Shapiro H."/>
            <person name="Lucas S.M."/>
            <person name="Grimwood J."/>
            <person name="Schmutz J."/>
            <person name="Cardol P."/>
            <person name="Cerutti H."/>
            <person name="Chanfreau G."/>
            <person name="Chen C.L."/>
            <person name="Cognat V."/>
            <person name="Croft M.T."/>
            <person name="Dent R."/>
            <person name="Dutcher S."/>
            <person name="Fernandez E."/>
            <person name="Fukuzawa H."/>
            <person name="Gonzalez-Ballester D."/>
            <person name="Gonzalez-Halphen D."/>
            <person name="Hallmann A."/>
            <person name="Hanikenne M."/>
            <person name="Hippler M."/>
            <person name="Inwood W."/>
            <person name="Jabbari K."/>
            <person name="Kalanon M."/>
            <person name="Kuras R."/>
            <person name="Lefebvre P.A."/>
            <person name="Lemaire S.D."/>
            <person name="Lobanov A.V."/>
            <person name="Lohr M."/>
            <person name="Manuell A."/>
            <person name="Meier I."/>
            <person name="Mets L."/>
            <person name="Mittag M."/>
            <person name="Mittelmeier T."/>
            <person name="Moroney J.V."/>
            <person name="Moseley J."/>
            <person name="Napoli C."/>
            <person name="Nedelcu A.M."/>
            <person name="Niyogi K."/>
            <person name="Novoselov S.V."/>
            <person name="Paulsen I.T."/>
            <person name="Pazour G."/>
            <person name="Purton S."/>
            <person name="Ral J.P."/>
            <person name="Riano-Pachon D.M."/>
            <person name="Riekhof W."/>
            <person name="Rymarquis L."/>
            <person name="Schroda M."/>
            <person name="Stern D."/>
            <person name="Umen J."/>
            <person name="Willows R."/>
            <person name="Wilson N."/>
            <person name="Zimmer S.L."/>
            <person name="Allmer J."/>
            <person name="Balk J."/>
            <person name="Bisova K."/>
            <person name="Chen C.J."/>
            <person name="Elias M."/>
            <person name="Gendler K."/>
            <person name="Hauser C."/>
            <person name="Lamb M.R."/>
            <person name="Ledford H."/>
            <person name="Long J.C."/>
            <person name="Minagawa J."/>
            <person name="Page M.D."/>
            <person name="Pan J."/>
            <person name="Pootakham W."/>
            <person name="Roje S."/>
            <person name="Rose A."/>
            <person name="Stahlberg E."/>
            <person name="Terauchi A.M."/>
            <person name="Yang P."/>
            <person name="Ball S."/>
            <person name="Bowler C."/>
            <person name="Dieckmann C.L."/>
            <person name="Gladyshev V.N."/>
            <person name="Green P."/>
            <person name="Jorgensen R."/>
            <person name="Mayfield S."/>
            <person name="Mueller-Roeber B."/>
            <person name="Rajamani S."/>
            <person name="Sayre R.T."/>
            <person name="Brokstein P."/>
            <person name="Dubchak I."/>
            <person name="Goodstein D."/>
            <person name="Hornick L."/>
            <person name="Huang Y.W."/>
            <person name="Jhaveri J."/>
            <person name="Luo Y."/>
            <person name="Martinez D."/>
            <person name="Ngau W.C."/>
            <person name="Otillar B."/>
            <person name="Poliakov A."/>
            <person name="Porter A."/>
            <person name="Szajkowski L."/>
            <person name="Werner G."/>
            <person name="Zhou K."/>
            <person name="Grigoriev I.V."/>
            <person name="Rokhsar D.S."/>
            <person name="Grossman A.R."/>
        </authorList>
    </citation>
    <scope>NUCLEOTIDE SEQUENCE [LARGE SCALE GENOMIC DNA]</scope>
    <source>
        <strain evidence="11">CC-503</strain>
        <strain evidence="10">CC-503 cw92 mt+</strain>
    </source>
</reference>
<feature type="transmembrane region" description="Helical" evidence="8">
    <location>
        <begin position="339"/>
        <end position="358"/>
    </location>
</feature>
<evidence type="ECO:0000256" key="2">
    <source>
        <dbReference type="ARBA" id="ARBA00008333"/>
    </source>
</evidence>
<evidence type="ECO:0000313" key="10">
    <source>
        <dbReference type="EMBL" id="PNW85553.1"/>
    </source>
</evidence>
<feature type="transmembrane region" description="Helical" evidence="8">
    <location>
        <begin position="431"/>
        <end position="450"/>
    </location>
</feature>
<evidence type="ECO:0000256" key="5">
    <source>
        <dbReference type="ARBA" id="ARBA00023136"/>
    </source>
</evidence>
<keyword evidence="3 8" id="KW-0812">Transmembrane</keyword>
<dbReference type="Gramene" id="PNW85553">
    <property type="protein sequence ID" value="PNW85553"/>
    <property type="gene ID" value="CHLRE_03g192050v5"/>
</dbReference>
<dbReference type="Pfam" id="PF03239">
    <property type="entry name" value="FTR1"/>
    <property type="match status" value="2"/>
</dbReference>
<dbReference type="GeneID" id="5718678"/>
<dbReference type="EMBL" id="CM008964">
    <property type="protein sequence ID" value="PNW85553.1"/>
    <property type="molecule type" value="Genomic_DNA"/>
</dbReference>
<dbReference type="OrthoDB" id="4364at2759"/>
<dbReference type="PaxDb" id="3055-EDP03271"/>
<dbReference type="RefSeq" id="XP_001693245.1">
    <property type="nucleotide sequence ID" value="XM_001693193.1"/>
</dbReference>